<name>A0ABP9TJC8_9MICC</name>
<dbReference type="CDD" id="cd00586">
    <property type="entry name" value="4HBT"/>
    <property type="match status" value="1"/>
</dbReference>
<dbReference type="InterPro" id="IPR029069">
    <property type="entry name" value="HotDog_dom_sf"/>
</dbReference>
<gene>
    <name evidence="1" type="ORF">GCM10025778_12190</name>
</gene>
<dbReference type="SUPFAM" id="SSF54637">
    <property type="entry name" value="Thioesterase/thiol ester dehydrase-isomerase"/>
    <property type="match status" value="1"/>
</dbReference>
<sequence>MTKNHFEIDEGRLPSVASELEEFLSSGTAGTSLDRHIEWVDTDAAGHQHNSVIMRLVEATEAKLFRELGVDSYFSIAPRVRQEIDYRAKLYFGQQVSAAVVIERIGTSSMAFVFKVWGHRHEGRESVLAAQGRFVTVCVPEGAQESAPWPTAVLVALKQ</sequence>
<keyword evidence="2" id="KW-1185">Reference proteome</keyword>
<dbReference type="Proteomes" id="UP001501257">
    <property type="component" value="Unassembled WGS sequence"/>
</dbReference>
<dbReference type="Pfam" id="PF13279">
    <property type="entry name" value="4HBT_2"/>
    <property type="match status" value="1"/>
</dbReference>
<evidence type="ECO:0000313" key="1">
    <source>
        <dbReference type="EMBL" id="GAA5226686.1"/>
    </source>
</evidence>
<protein>
    <recommendedName>
        <fullName evidence="3">Acyl-CoA thioester hydrolase</fullName>
    </recommendedName>
</protein>
<dbReference type="RefSeq" id="WP_210099729.1">
    <property type="nucleotide sequence ID" value="NZ_BAABLK010000022.1"/>
</dbReference>
<organism evidence="1 2">
    <name type="scientific">Paeniglutamicibacter antarcticus</name>
    <dbReference type="NCBI Taxonomy" id="494023"/>
    <lineage>
        <taxon>Bacteria</taxon>
        <taxon>Bacillati</taxon>
        <taxon>Actinomycetota</taxon>
        <taxon>Actinomycetes</taxon>
        <taxon>Micrococcales</taxon>
        <taxon>Micrococcaceae</taxon>
        <taxon>Paeniglutamicibacter</taxon>
    </lineage>
</organism>
<evidence type="ECO:0000313" key="2">
    <source>
        <dbReference type="Proteomes" id="UP001501257"/>
    </source>
</evidence>
<comment type="caution">
    <text evidence="1">The sequence shown here is derived from an EMBL/GenBank/DDBJ whole genome shotgun (WGS) entry which is preliminary data.</text>
</comment>
<evidence type="ECO:0008006" key="3">
    <source>
        <dbReference type="Google" id="ProtNLM"/>
    </source>
</evidence>
<reference evidence="2" key="1">
    <citation type="journal article" date="2019" name="Int. J. Syst. Evol. Microbiol.">
        <title>The Global Catalogue of Microorganisms (GCM) 10K type strain sequencing project: providing services to taxonomists for standard genome sequencing and annotation.</title>
        <authorList>
            <consortium name="The Broad Institute Genomics Platform"/>
            <consortium name="The Broad Institute Genome Sequencing Center for Infectious Disease"/>
            <person name="Wu L."/>
            <person name="Ma J."/>
        </authorList>
    </citation>
    <scope>NUCLEOTIDE SEQUENCE [LARGE SCALE GENOMIC DNA]</scope>
    <source>
        <strain evidence="2">JCM 18952</strain>
    </source>
</reference>
<proteinExistence type="predicted"/>
<dbReference type="Gene3D" id="3.10.129.10">
    <property type="entry name" value="Hotdog Thioesterase"/>
    <property type="match status" value="1"/>
</dbReference>
<dbReference type="EMBL" id="BAABLK010000022">
    <property type="protein sequence ID" value="GAA5226686.1"/>
    <property type="molecule type" value="Genomic_DNA"/>
</dbReference>
<accession>A0ABP9TJC8</accession>